<organism evidence="5 6">
    <name type="scientific">Edaphobacter aggregans</name>
    <dbReference type="NCBI Taxonomy" id="570835"/>
    <lineage>
        <taxon>Bacteria</taxon>
        <taxon>Pseudomonadati</taxon>
        <taxon>Acidobacteriota</taxon>
        <taxon>Terriglobia</taxon>
        <taxon>Terriglobales</taxon>
        <taxon>Acidobacteriaceae</taxon>
        <taxon>Edaphobacter</taxon>
    </lineage>
</organism>
<dbReference type="Proteomes" id="UP000269669">
    <property type="component" value="Unassembled WGS sequence"/>
</dbReference>
<accession>A0A3R9PTA7</accession>
<feature type="region of interest" description="Disordered" evidence="3">
    <location>
        <begin position="1"/>
        <end position="27"/>
    </location>
</feature>
<gene>
    <name evidence="5" type="ORF">EDE15_2995</name>
</gene>
<dbReference type="Gene3D" id="3.30.2020.30">
    <property type="match status" value="1"/>
</dbReference>
<dbReference type="InterPro" id="IPR010376">
    <property type="entry name" value="GBBH-like_N"/>
</dbReference>
<reference evidence="5 6" key="1">
    <citation type="submission" date="2018-12" db="EMBL/GenBank/DDBJ databases">
        <title>Sequencing of bacterial isolates from soil warming experiment in Harvard Forest, Massachusetts, USA.</title>
        <authorList>
            <person name="Deangelis K."/>
        </authorList>
    </citation>
    <scope>NUCLEOTIDE SEQUENCE [LARGE SCALE GENOMIC DNA]</scope>
    <source>
        <strain evidence="5 6">EB153</strain>
    </source>
</reference>
<dbReference type="InterPro" id="IPR038492">
    <property type="entry name" value="GBBH-like_N_sf"/>
</dbReference>
<dbReference type="AlphaFoldDB" id="A0A3R9PTA7"/>
<protein>
    <submittedName>
        <fullName evidence="5">DUF971 family protein</fullName>
    </submittedName>
</protein>
<dbReference type="PANTHER" id="PTHR35303">
    <property type="entry name" value="OS02G0197800 PROTEIN"/>
    <property type="match status" value="1"/>
</dbReference>
<dbReference type="RefSeq" id="WP_125485944.1">
    <property type="nucleotide sequence ID" value="NZ_RSDW01000001.1"/>
</dbReference>
<feature type="domain" description="Gamma-butyrobetaine hydroxylase-like N-terminal" evidence="4">
    <location>
        <begin position="38"/>
        <end position="131"/>
    </location>
</feature>
<dbReference type="EMBL" id="RSDW01000001">
    <property type="protein sequence ID" value="RSL17460.1"/>
    <property type="molecule type" value="Genomic_DNA"/>
</dbReference>
<proteinExistence type="predicted"/>
<evidence type="ECO:0000313" key="5">
    <source>
        <dbReference type="EMBL" id="RSL17460.1"/>
    </source>
</evidence>
<comment type="caution">
    <text evidence="5">The sequence shown here is derived from an EMBL/GenBank/DDBJ whole genome shotgun (WGS) entry which is preliminary data.</text>
</comment>
<dbReference type="Pfam" id="PF06155">
    <property type="entry name" value="GBBH-like_N"/>
    <property type="match status" value="1"/>
</dbReference>
<name>A0A3R9PTA7_9BACT</name>
<keyword evidence="2" id="KW-0408">Iron</keyword>
<feature type="compositionally biased region" description="Basic and acidic residues" evidence="3">
    <location>
        <begin position="14"/>
        <end position="27"/>
    </location>
</feature>
<sequence length="149" mass="16829">MSHEGIRIVSAEQAQRESAEEERLHEDAVTPKKVRVMKTEGTGVEINWKDGHHSAWSFAWLRNACPCATCHEERDKSGRPVGVAKPKAQTLLVMYEAPVRPVEVTPVGKYALKFKWTDGHESGIYSWEYLRRVCQCEMCVKPRGDSASS</sequence>
<evidence type="ECO:0000259" key="4">
    <source>
        <dbReference type="Pfam" id="PF06155"/>
    </source>
</evidence>
<dbReference type="OrthoDB" id="9794178at2"/>
<evidence type="ECO:0000256" key="2">
    <source>
        <dbReference type="ARBA" id="ARBA00023004"/>
    </source>
</evidence>
<keyword evidence="1" id="KW-0479">Metal-binding</keyword>
<evidence type="ECO:0000256" key="1">
    <source>
        <dbReference type="ARBA" id="ARBA00022723"/>
    </source>
</evidence>
<dbReference type="GO" id="GO:0046872">
    <property type="term" value="F:metal ion binding"/>
    <property type="evidence" value="ECO:0007669"/>
    <property type="project" value="UniProtKB-KW"/>
</dbReference>
<evidence type="ECO:0000256" key="3">
    <source>
        <dbReference type="SAM" id="MobiDB-lite"/>
    </source>
</evidence>
<evidence type="ECO:0000313" key="6">
    <source>
        <dbReference type="Proteomes" id="UP000269669"/>
    </source>
</evidence>
<keyword evidence="6" id="KW-1185">Reference proteome</keyword>